<dbReference type="NCBIfam" id="TIGR00231">
    <property type="entry name" value="small_GTP"/>
    <property type="match status" value="1"/>
</dbReference>
<reference evidence="6" key="1">
    <citation type="submission" date="2020-11" db="EMBL/GenBank/DDBJ databases">
        <authorList>
            <consortium name="DOE Joint Genome Institute"/>
            <person name="Ahrendt S."/>
            <person name="Riley R."/>
            <person name="Andreopoulos W."/>
            <person name="Labutti K."/>
            <person name="Pangilinan J."/>
            <person name="Ruiz-Duenas F.J."/>
            <person name="Barrasa J.M."/>
            <person name="Sanchez-Garcia M."/>
            <person name="Camarero S."/>
            <person name="Miyauchi S."/>
            <person name="Serrano A."/>
            <person name="Linde D."/>
            <person name="Babiker R."/>
            <person name="Drula E."/>
            <person name="Ayuso-Fernandez I."/>
            <person name="Pacheco R."/>
            <person name="Padilla G."/>
            <person name="Ferreira P."/>
            <person name="Barriuso J."/>
            <person name="Kellner H."/>
            <person name="Castanera R."/>
            <person name="Alfaro M."/>
            <person name="Ramirez L."/>
            <person name="Pisabarro A.G."/>
            <person name="Kuo A."/>
            <person name="Tritt A."/>
            <person name="Lipzen A."/>
            <person name="He G."/>
            <person name="Yan M."/>
            <person name="Ng V."/>
            <person name="Cullen D."/>
            <person name="Martin F."/>
            <person name="Rosso M.-N."/>
            <person name="Henrissat B."/>
            <person name="Hibbett D."/>
            <person name="Martinez A.T."/>
            <person name="Grigoriev I.V."/>
        </authorList>
    </citation>
    <scope>NUCLEOTIDE SEQUENCE</scope>
    <source>
        <strain evidence="6">AH 40177</strain>
    </source>
</reference>
<evidence type="ECO:0000256" key="2">
    <source>
        <dbReference type="ARBA" id="ARBA00022741"/>
    </source>
</evidence>
<comment type="caution">
    <text evidence="6">The sequence shown here is derived from an EMBL/GenBank/DDBJ whole genome shotgun (WGS) entry which is preliminary data.</text>
</comment>
<feature type="region of interest" description="Disordered" evidence="5">
    <location>
        <begin position="332"/>
        <end position="407"/>
    </location>
</feature>
<dbReference type="EMBL" id="JADNRY010000008">
    <property type="protein sequence ID" value="KAF9075989.1"/>
    <property type="molecule type" value="Genomic_DNA"/>
</dbReference>
<dbReference type="SMART" id="SM00175">
    <property type="entry name" value="RAB"/>
    <property type="match status" value="1"/>
</dbReference>
<name>A0A9P5Q0E4_9AGAR</name>
<feature type="compositionally biased region" description="Polar residues" evidence="5">
    <location>
        <begin position="372"/>
        <end position="393"/>
    </location>
</feature>
<keyword evidence="4" id="KW-0449">Lipoprotein</keyword>
<dbReference type="SUPFAM" id="SSF52540">
    <property type="entry name" value="P-loop containing nucleoside triphosphate hydrolases"/>
    <property type="match status" value="1"/>
</dbReference>
<organism evidence="6 7">
    <name type="scientific">Rhodocollybia butyracea</name>
    <dbReference type="NCBI Taxonomy" id="206335"/>
    <lineage>
        <taxon>Eukaryota</taxon>
        <taxon>Fungi</taxon>
        <taxon>Dikarya</taxon>
        <taxon>Basidiomycota</taxon>
        <taxon>Agaricomycotina</taxon>
        <taxon>Agaricomycetes</taxon>
        <taxon>Agaricomycetidae</taxon>
        <taxon>Agaricales</taxon>
        <taxon>Marasmiineae</taxon>
        <taxon>Omphalotaceae</taxon>
        <taxon>Rhodocollybia</taxon>
    </lineage>
</organism>
<feature type="compositionally biased region" description="Polar residues" evidence="5">
    <location>
        <begin position="335"/>
        <end position="346"/>
    </location>
</feature>
<keyword evidence="4" id="KW-0636">Prenylation</keyword>
<dbReference type="GO" id="GO:0032889">
    <property type="term" value="P:regulation of vacuole fusion, non-autophagic"/>
    <property type="evidence" value="ECO:0007669"/>
    <property type="project" value="TreeGrafter"/>
</dbReference>
<dbReference type="GO" id="GO:0000329">
    <property type="term" value="C:fungal-type vacuole membrane"/>
    <property type="evidence" value="ECO:0007669"/>
    <property type="project" value="TreeGrafter"/>
</dbReference>
<dbReference type="Proteomes" id="UP000772434">
    <property type="component" value="Unassembled WGS sequence"/>
</dbReference>
<dbReference type="SMART" id="SM00173">
    <property type="entry name" value="RAS"/>
    <property type="match status" value="1"/>
</dbReference>
<dbReference type="InterPro" id="IPR001806">
    <property type="entry name" value="Small_GTPase"/>
</dbReference>
<keyword evidence="3" id="KW-0342">GTP-binding</keyword>
<dbReference type="GO" id="GO:0005525">
    <property type="term" value="F:GTP binding"/>
    <property type="evidence" value="ECO:0007669"/>
    <property type="project" value="UniProtKB-KW"/>
</dbReference>
<evidence type="ECO:0000313" key="6">
    <source>
        <dbReference type="EMBL" id="KAF9075989.1"/>
    </source>
</evidence>
<dbReference type="OrthoDB" id="9989112at2759"/>
<gene>
    <name evidence="6" type="ORF">BDP27DRAFT_1314840</name>
</gene>
<evidence type="ECO:0000256" key="4">
    <source>
        <dbReference type="ARBA" id="ARBA00023289"/>
    </source>
</evidence>
<dbReference type="PROSITE" id="PS51419">
    <property type="entry name" value="RAB"/>
    <property type="match status" value="1"/>
</dbReference>
<dbReference type="PANTHER" id="PTHR47981">
    <property type="entry name" value="RAB FAMILY"/>
    <property type="match status" value="1"/>
</dbReference>
<dbReference type="InterPro" id="IPR027417">
    <property type="entry name" value="P-loop_NTPase"/>
</dbReference>
<proteinExistence type="inferred from homology"/>
<evidence type="ECO:0000256" key="1">
    <source>
        <dbReference type="ARBA" id="ARBA00006270"/>
    </source>
</evidence>
<evidence type="ECO:0000256" key="3">
    <source>
        <dbReference type="ARBA" id="ARBA00023134"/>
    </source>
</evidence>
<sequence length="521" mass="56295">MPTQHRTTVPQRPLRTIKLVVIGASGVGKTSLRGQYISNRFSTGYRATIGADFVTKVVRVDEGESVVLQIWDTAGQERFSSLSSAFFRGADAAILAFDASNLDETLGALKKWWEEFKVYAPVDEESRNGSRSIATFCVALVGNKVDLIQGEGRVRKHEQARRFMDILVPPELYEEAELESDEEEEEDILAASQLTARPTAHQMLKTPSPPAKSKFIGHSSSSRSLYTSSSISGLSIYHTPSSSVYGSGSVRTSSPLRRSLDDLAWIGSYPPRLGSIASLESGQASAVTLTPTNWDTFKHDEGNRRTRYASINSVSSSVSAAESFYSAFSTRDSSHLSPQLSPSGTFHSRVRTRSLSPSPKPNSDLPSRPDSKQISPPTQLHSTLVPTKLQLQSPKPPKPPKLDTGPRLFFASAKSGQGVPEVFEYIAKRVVRRWEWEESVEAETMLEWDVNRGVGKPHQAQNGHAGGGSVHVISNAHGGVDQSIASRIGIGQAQSGVVNLMGTVSSMFGTSGASGAGSCCP</sequence>
<keyword evidence="6" id="KW-0378">Hydrolase</keyword>
<keyword evidence="2" id="KW-0547">Nucleotide-binding</keyword>
<comment type="similarity">
    <text evidence="1">Belongs to the small GTPase superfamily. Rab family.</text>
</comment>
<dbReference type="GO" id="GO:0003924">
    <property type="term" value="F:GTPase activity"/>
    <property type="evidence" value="ECO:0007669"/>
    <property type="project" value="InterPro"/>
</dbReference>
<evidence type="ECO:0000313" key="7">
    <source>
        <dbReference type="Proteomes" id="UP000772434"/>
    </source>
</evidence>
<dbReference type="InterPro" id="IPR005225">
    <property type="entry name" value="Small_GTP-bd"/>
</dbReference>
<dbReference type="SMART" id="SM00174">
    <property type="entry name" value="RHO"/>
    <property type="match status" value="1"/>
</dbReference>
<keyword evidence="7" id="KW-1185">Reference proteome</keyword>
<dbReference type="Pfam" id="PF00071">
    <property type="entry name" value="Ras"/>
    <property type="match status" value="1"/>
</dbReference>
<dbReference type="Gene3D" id="3.40.50.300">
    <property type="entry name" value="P-loop containing nucleotide triphosphate hydrolases"/>
    <property type="match status" value="1"/>
</dbReference>
<evidence type="ECO:0000256" key="5">
    <source>
        <dbReference type="SAM" id="MobiDB-lite"/>
    </source>
</evidence>
<accession>A0A9P5Q0E4</accession>
<dbReference type="PROSITE" id="PS51421">
    <property type="entry name" value="RAS"/>
    <property type="match status" value="1"/>
</dbReference>
<dbReference type="PRINTS" id="PR00449">
    <property type="entry name" value="RASTRNSFRMNG"/>
</dbReference>
<dbReference type="FunFam" id="3.40.50.300:FF:001447">
    <property type="entry name" value="Ras-related protein Rab-1B"/>
    <property type="match status" value="1"/>
</dbReference>
<dbReference type="AlphaFoldDB" id="A0A9P5Q0E4"/>
<protein>
    <submittedName>
        <fullName evidence="6">P-loop containing nucleoside triphosphate hydrolase protein</fullName>
    </submittedName>
</protein>
<dbReference type="GO" id="GO:0005770">
    <property type="term" value="C:late endosome"/>
    <property type="evidence" value="ECO:0007669"/>
    <property type="project" value="TreeGrafter"/>
</dbReference>
<dbReference type="PANTHER" id="PTHR47981:SF20">
    <property type="entry name" value="RAS-RELATED PROTEIN RAB-7A"/>
    <property type="match status" value="1"/>
</dbReference>